<feature type="region of interest" description="Disordered" evidence="1">
    <location>
        <begin position="433"/>
        <end position="457"/>
    </location>
</feature>
<reference evidence="2" key="1">
    <citation type="journal article" date="2020" name="Phytopathology">
        <title>Genome sequence of the chestnut blight fungus Cryphonectria parasitica EP155: A fundamental resource for an archetypical invasive plant pathogen.</title>
        <authorList>
            <person name="Crouch J.A."/>
            <person name="Dawe A."/>
            <person name="Aerts A."/>
            <person name="Barry K."/>
            <person name="Churchill A.C.L."/>
            <person name="Grimwood J."/>
            <person name="Hillman B."/>
            <person name="Milgroom M.G."/>
            <person name="Pangilinan J."/>
            <person name="Smith M."/>
            <person name="Salamov A."/>
            <person name="Schmutz J."/>
            <person name="Yadav J."/>
            <person name="Grigoriev I.V."/>
            <person name="Nuss D."/>
        </authorList>
    </citation>
    <scope>NUCLEOTIDE SEQUENCE</scope>
    <source>
        <strain evidence="2">EP155</strain>
    </source>
</reference>
<gene>
    <name evidence="2" type="ORF">M406DRAFT_339143</name>
</gene>
<keyword evidence="3" id="KW-1185">Reference proteome</keyword>
<proteinExistence type="predicted"/>
<dbReference type="GeneID" id="63838553"/>
<dbReference type="PANTHER" id="PTHR42037:SF1">
    <property type="match status" value="1"/>
</dbReference>
<dbReference type="PANTHER" id="PTHR42037">
    <property type="match status" value="1"/>
</dbReference>
<dbReference type="OrthoDB" id="3251507at2759"/>
<name>A0A9P4Y2I8_CRYP1</name>
<dbReference type="RefSeq" id="XP_040776750.1">
    <property type="nucleotide sequence ID" value="XM_040921424.1"/>
</dbReference>
<evidence type="ECO:0000256" key="1">
    <source>
        <dbReference type="SAM" id="MobiDB-lite"/>
    </source>
</evidence>
<feature type="compositionally biased region" description="Acidic residues" evidence="1">
    <location>
        <begin position="444"/>
        <end position="457"/>
    </location>
</feature>
<comment type="caution">
    <text evidence="2">The sequence shown here is derived from an EMBL/GenBank/DDBJ whole genome shotgun (WGS) entry which is preliminary data.</text>
</comment>
<dbReference type="AlphaFoldDB" id="A0A9P4Y2I8"/>
<organism evidence="2 3">
    <name type="scientific">Cryphonectria parasitica (strain ATCC 38755 / EP155)</name>
    <dbReference type="NCBI Taxonomy" id="660469"/>
    <lineage>
        <taxon>Eukaryota</taxon>
        <taxon>Fungi</taxon>
        <taxon>Dikarya</taxon>
        <taxon>Ascomycota</taxon>
        <taxon>Pezizomycotina</taxon>
        <taxon>Sordariomycetes</taxon>
        <taxon>Sordariomycetidae</taxon>
        <taxon>Diaporthales</taxon>
        <taxon>Cryphonectriaceae</taxon>
        <taxon>Cryphonectria-Endothia species complex</taxon>
        <taxon>Cryphonectria</taxon>
    </lineage>
</organism>
<dbReference type="InterPro" id="IPR027796">
    <property type="entry name" value="OTT_1508_deam-like"/>
</dbReference>
<dbReference type="Proteomes" id="UP000803844">
    <property type="component" value="Unassembled WGS sequence"/>
</dbReference>
<sequence>MAKTPRLNPYHRLICRLYEALFLLYILGGVRGPHLIAHLDLSTTLAIQRRFLKNLAFLCDYKKGGPTTVAVAVENRHDCHLFWISSNEGPSEAVVSFLKSIIQSVKAFQVLSEDQKNQAENELMSTCVDFARLRVKKQAHNLVNLVTKCQKYITENFIDERVGWLQKFKDSPRQDLVAICQETWKGRKDPSMALLLRLSREPVDEDAAVPLEIAGMCRKIRHLIGRLANHVRAVRELLEDGSRLNALLDVFDVAPVPVPTCVSRPQADEHTNLRGVLTRMLSKDDPRLPEISGYLSNLDSQTSLEQTLQTYFSPDHPQPCVHAEVQMLHHFYDNDRVFYAGDPYIVASKPACFCCKLYFRHHPASYEEPGSHEKVHRKWGPIFLLGGCSNSGWTVHREVLQKVMRDISKEIFKQVERRTTPVAYHPDTLTELTADADSDHDIPEDGSDIDSDGGAEI</sequence>
<dbReference type="EMBL" id="MU032347">
    <property type="protein sequence ID" value="KAF3765789.1"/>
    <property type="molecule type" value="Genomic_DNA"/>
</dbReference>
<evidence type="ECO:0000313" key="3">
    <source>
        <dbReference type="Proteomes" id="UP000803844"/>
    </source>
</evidence>
<accession>A0A9P4Y2I8</accession>
<dbReference type="Pfam" id="PF14441">
    <property type="entry name" value="OTT_1508_deam"/>
    <property type="match status" value="1"/>
</dbReference>
<protein>
    <submittedName>
        <fullName evidence="2">Uncharacterized protein</fullName>
    </submittedName>
</protein>
<evidence type="ECO:0000313" key="2">
    <source>
        <dbReference type="EMBL" id="KAF3765789.1"/>
    </source>
</evidence>